<evidence type="ECO:0000313" key="2">
    <source>
        <dbReference type="Proteomes" id="UP000391834"/>
    </source>
</evidence>
<comment type="caution">
    <text evidence="1">The sequence shown here is derived from an EMBL/GenBank/DDBJ whole genome shotgun (WGS) entry which is preliminary data.</text>
</comment>
<dbReference type="InterPro" id="IPR025366">
    <property type="entry name" value="DUF4270"/>
</dbReference>
<reference evidence="1 2" key="1">
    <citation type="submission" date="2019-10" db="EMBL/GenBank/DDBJ databases">
        <title>Prolixibacter strains distinguished by the presence of nitrate reductase genes were adept at nitrate-dependent anaerobic corrosion of metallic iron and carbon steel.</title>
        <authorList>
            <person name="Iino T."/>
            <person name="Shono N."/>
            <person name="Ito K."/>
            <person name="Nakamura R."/>
            <person name="Sueoka K."/>
            <person name="Harayama S."/>
            <person name="Ohkuma M."/>
        </authorList>
    </citation>
    <scope>NUCLEOTIDE SEQUENCE [LARGE SCALE GENOMIC DNA]</scope>
    <source>
        <strain evidence="1 2">JCM 13498</strain>
    </source>
</reference>
<evidence type="ECO:0000313" key="1">
    <source>
        <dbReference type="EMBL" id="GET32902.1"/>
    </source>
</evidence>
<protein>
    <recommendedName>
        <fullName evidence="3">DUF4270 domain-containing protein</fullName>
    </recommendedName>
</protein>
<accession>A0A5M4AYD8</accession>
<keyword evidence="2" id="KW-1185">Reference proteome</keyword>
<dbReference type="EMBL" id="BLAX01000001">
    <property type="protein sequence ID" value="GET32902.1"/>
    <property type="molecule type" value="Genomic_DNA"/>
</dbReference>
<dbReference type="Proteomes" id="UP000391834">
    <property type="component" value="Unassembled WGS sequence"/>
</dbReference>
<proteinExistence type="predicted"/>
<organism evidence="1 2">
    <name type="scientific">Prolixibacter bellariivorans</name>
    <dbReference type="NCBI Taxonomy" id="314319"/>
    <lineage>
        <taxon>Bacteria</taxon>
        <taxon>Pseudomonadati</taxon>
        <taxon>Bacteroidota</taxon>
        <taxon>Bacteroidia</taxon>
        <taxon>Marinilabiliales</taxon>
        <taxon>Prolixibacteraceae</taxon>
        <taxon>Prolixibacter</taxon>
    </lineage>
</organism>
<name>A0A5M4AYD8_9BACT</name>
<sequence>MLGGCKKNDESLGLDLLPGSNLLNARYSNETGTISSYTFTDNKIRVDKPGFNIFGSFNDPLFGRTTASFAAQFRLPYYPSYSQNAVLDSAVLSLVYRKVYGDTITPQQVKVYKLVEPLNFDAQYLSSFDPKTLTNDTVVGMADFTPKFRTDSTGQDTIVQEIAVRLNDEVGNQLLHADSLDMVNNEAFLNFFKGLYVESQPLQSGGGLVFLKAHASLLHLYYHVADTDSLSFYYQLTTNSADVPYFEHDYTNAWFADHLNQEDVEDSLIFVQPTGGTKVKIDVPSLDSWADSTNCMINKATLTFHADTTMSDFRQYPMPNQLFLKIIKEDGSEAFPIDSQLSLSYYGGVYNSTDATYTFNITQHLQAILDGTVQNLGFYLVSATRKESADRVVLKGSKSSQPIQLEVNYTRYK</sequence>
<dbReference type="AlphaFoldDB" id="A0A5M4AYD8"/>
<gene>
    <name evidence="1" type="ORF">PbJCM13498_17650</name>
</gene>
<evidence type="ECO:0008006" key="3">
    <source>
        <dbReference type="Google" id="ProtNLM"/>
    </source>
</evidence>
<dbReference type="Pfam" id="PF14092">
    <property type="entry name" value="DUF4270"/>
    <property type="match status" value="1"/>
</dbReference>